<name>A0A7C5VTV9_THERO</name>
<dbReference type="AlphaFoldDB" id="A0A7C5VTV9"/>
<organism evidence="1">
    <name type="scientific">Thermomicrobium roseum</name>
    <dbReference type="NCBI Taxonomy" id="500"/>
    <lineage>
        <taxon>Bacteria</taxon>
        <taxon>Pseudomonadati</taxon>
        <taxon>Thermomicrobiota</taxon>
        <taxon>Thermomicrobia</taxon>
        <taxon>Thermomicrobiales</taxon>
        <taxon>Thermomicrobiaceae</taxon>
        <taxon>Thermomicrobium</taxon>
    </lineage>
</organism>
<evidence type="ECO:0000313" key="1">
    <source>
        <dbReference type="EMBL" id="HHM95713.1"/>
    </source>
</evidence>
<dbReference type="EMBL" id="DRWX01000030">
    <property type="protein sequence ID" value="HHM95713.1"/>
    <property type="molecule type" value="Genomic_DNA"/>
</dbReference>
<comment type="caution">
    <text evidence="1">The sequence shown here is derived from an EMBL/GenBank/DDBJ whole genome shotgun (WGS) entry which is preliminary data.</text>
</comment>
<protein>
    <submittedName>
        <fullName evidence="1">Uncharacterized protein</fullName>
    </submittedName>
</protein>
<sequence length="193" mass="21311">MPQAGYSGPWSSWEWTGINFENQVWSEKIVMPEAGVITGAGVYVGGRGGPITGKICVWDYQGNLLRSVSVVFPTGSDSTGGQAWTEITFEPMVTQAGWEYYVGWWRDPNGQAVWSYGSGGTHYHKTATGGVSTATGGSAHAGRIGAYLVYNRGSGVKRWNGTNWVKHPVKRWNGSQWVWHPVKRWDGSKWVMH</sequence>
<gene>
    <name evidence="1" type="ORF">ENM21_00625</name>
</gene>
<proteinExistence type="predicted"/>
<reference evidence="1" key="1">
    <citation type="journal article" date="2020" name="mSystems">
        <title>Genome- and Community-Level Interaction Insights into Carbon Utilization and Element Cycling Functions of Hydrothermarchaeota in Hydrothermal Sediment.</title>
        <authorList>
            <person name="Zhou Z."/>
            <person name="Liu Y."/>
            <person name="Xu W."/>
            <person name="Pan J."/>
            <person name="Luo Z.H."/>
            <person name="Li M."/>
        </authorList>
    </citation>
    <scope>NUCLEOTIDE SEQUENCE [LARGE SCALE GENOMIC DNA]</scope>
    <source>
        <strain evidence="1">SpSt-1065</strain>
    </source>
</reference>
<accession>A0A7C5VTV9</accession>